<evidence type="ECO:0000256" key="1">
    <source>
        <dbReference type="SAM" id="MobiDB-lite"/>
    </source>
</evidence>
<feature type="region of interest" description="Disordered" evidence="1">
    <location>
        <begin position="1"/>
        <end position="26"/>
    </location>
</feature>
<gene>
    <name evidence="2" type="ORF">EVAR_9037_1</name>
</gene>
<protein>
    <submittedName>
        <fullName evidence="2">Uncharacterized protein</fullName>
    </submittedName>
</protein>
<dbReference type="AlphaFoldDB" id="A0A4C1TVW9"/>
<name>A0A4C1TVW9_EUMVA</name>
<evidence type="ECO:0000313" key="2">
    <source>
        <dbReference type="EMBL" id="GBP18195.1"/>
    </source>
</evidence>
<evidence type="ECO:0000313" key="3">
    <source>
        <dbReference type="Proteomes" id="UP000299102"/>
    </source>
</evidence>
<feature type="compositionally biased region" description="Basic and acidic residues" evidence="1">
    <location>
        <begin position="17"/>
        <end position="26"/>
    </location>
</feature>
<proteinExistence type="predicted"/>
<comment type="caution">
    <text evidence="2">The sequence shown here is derived from an EMBL/GenBank/DDBJ whole genome shotgun (WGS) entry which is preliminary data.</text>
</comment>
<keyword evidence="3" id="KW-1185">Reference proteome</keyword>
<feature type="compositionally biased region" description="Basic and acidic residues" evidence="1">
    <location>
        <begin position="1"/>
        <end position="10"/>
    </location>
</feature>
<sequence length="133" mass="14708">MDSKGEEQKGLRTTGEGNERAREKGNGQGIMRERYVICVRAPSVRLIAAPLRQRALPHYTRIPNIPADEICTTYTPELSPGVCPQSILIAVHNRRVVRTHPACAPSALGAISFQKECLSLCSVHSRRRRPPAI</sequence>
<accession>A0A4C1TVW9</accession>
<dbReference type="EMBL" id="BGZK01000094">
    <property type="protein sequence ID" value="GBP18195.1"/>
    <property type="molecule type" value="Genomic_DNA"/>
</dbReference>
<reference evidence="2 3" key="1">
    <citation type="journal article" date="2019" name="Commun. Biol.">
        <title>The bagworm genome reveals a unique fibroin gene that provides high tensile strength.</title>
        <authorList>
            <person name="Kono N."/>
            <person name="Nakamura H."/>
            <person name="Ohtoshi R."/>
            <person name="Tomita M."/>
            <person name="Numata K."/>
            <person name="Arakawa K."/>
        </authorList>
    </citation>
    <scope>NUCLEOTIDE SEQUENCE [LARGE SCALE GENOMIC DNA]</scope>
</reference>
<dbReference type="Proteomes" id="UP000299102">
    <property type="component" value="Unassembled WGS sequence"/>
</dbReference>
<organism evidence="2 3">
    <name type="scientific">Eumeta variegata</name>
    <name type="common">Bagworm moth</name>
    <name type="synonym">Eumeta japonica</name>
    <dbReference type="NCBI Taxonomy" id="151549"/>
    <lineage>
        <taxon>Eukaryota</taxon>
        <taxon>Metazoa</taxon>
        <taxon>Ecdysozoa</taxon>
        <taxon>Arthropoda</taxon>
        <taxon>Hexapoda</taxon>
        <taxon>Insecta</taxon>
        <taxon>Pterygota</taxon>
        <taxon>Neoptera</taxon>
        <taxon>Endopterygota</taxon>
        <taxon>Lepidoptera</taxon>
        <taxon>Glossata</taxon>
        <taxon>Ditrysia</taxon>
        <taxon>Tineoidea</taxon>
        <taxon>Psychidae</taxon>
        <taxon>Oiketicinae</taxon>
        <taxon>Eumeta</taxon>
    </lineage>
</organism>